<dbReference type="NCBIfam" id="TIGR00979">
    <property type="entry name" value="fumC_II"/>
    <property type="match status" value="1"/>
</dbReference>
<comment type="caution">
    <text evidence="8">The sequence shown here is derived from an EMBL/GenBank/DDBJ whole genome shotgun (WGS) entry which is preliminary data.</text>
</comment>
<feature type="binding site" evidence="5">
    <location>
        <position position="317"/>
    </location>
    <ligand>
        <name>substrate</name>
    </ligand>
</feature>
<keyword evidence="3 5" id="KW-0816">Tricarboxylic acid cycle</keyword>
<dbReference type="Pfam" id="PF10415">
    <property type="entry name" value="FumaraseC_C"/>
    <property type="match status" value="1"/>
</dbReference>
<dbReference type="HAMAP" id="MF_00743">
    <property type="entry name" value="FumaraseC"/>
    <property type="match status" value="1"/>
</dbReference>
<dbReference type="AlphaFoldDB" id="A0A2U1JZQ2"/>
<evidence type="ECO:0000256" key="5">
    <source>
        <dbReference type="HAMAP-Rule" id="MF_00743"/>
    </source>
</evidence>
<dbReference type="Gene3D" id="1.10.275.10">
    <property type="entry name" value="Fumarase/aspartase (N-terminal domain)"/>
    <property type="match status" value="1"/>
</dbReference>
<dbReference type="Gene3D" id="1.10.40.30">
    <property type="entry name" value="Fumarase/aspartase (C-terminal domain)"/>
    <property type="match status" value="1"/>
</dbReference>
<comment type="catalytic activity">
    <reaction evidence="5">
        <text>(S)-malate = fumarate + H2O</text>
        <dbReference type="Rhea" id="RHEA:12460"/>
        <dbReference type="ChEBI" id="CHEBI:15377"/>
        <dbReference type="ChEBI" id="CHEBI:15589"/>
        <dbReference type="ChEBI" id="CHEBI:29806"/>
        <dbReference type="EC" id="4.2.1.2"/>
    </reaction>
</comment>
<dbReference type="EMBL" id="QCZG01000022">
    <property type="protein sequence ID" value="PWA10424.1"/>
    <property type="molecule type" value="Genomic_DNA"/>
</dbReference>
<protein>
    <recommendedName>
        <fullName evidence="5">Fumarate hydratase class II</fullName>
        <shortName evidence="5">Fumarase C</shortName>
        <ecNumber evidence="5">4.2.1.2</ecNumber>
    </recommendedName>
    <alternativeName>
        <fullName evidence="5">Aerobic fumarase</fullName>
    </alternativeName>
    <alternativeName>
        <fullName evidence="5">Iron-independent fumarase</fullName>
    </alternativeName>
</protein>
<evidence type="ECO:0000256" key="2">
    <source>
        <dbReference type="ARBA" id="ARBA00009084"/>
    </source>
</evidence>
<dbReference type="GO" id="GO:0006108">
    <property type="term" value="P:malate metabolic process"/>
    <property type="evidence" value="ECO:0007669"/>
    <property type="project" value="TreeGrafter"/>
</dbReference>
<feature type="domain" description="Fumarase C C-terminal" evidence="7">
    <location>
        <begin position="406"/>
        <end position="458"/>
    </location>
</feature>
<feature type="active site" description="Proton donor/acceptor" evidence="5">
    <location>
        <position position="186"/>
    </location>
</feature>
<dbReference type="InterPro" id="IPR020557">
    <property type="entry name" value="Fumarate_lyase_CS"/>
</dbReference>
<dbReference type="PRINTS" id="PR00149">
    <property type="entry name" value="FUMRATELYASE"/>
</dbReference>
<comment type="similarity">
    <text evidence="2 5">Belongs to the class-II fumarase/aspartase family. Fumarase subfamily.</text>
</comment>
<feature type="binding site" evidence="5">
    <location>
        <begin position="97"/>
        <end position="99"/>
    </location>
    <ligand>
        <name>substrate</name>
    </ligand>
</feature>
<dbReference type="GO" id="GO:0005737">
    <property type="term" value="C:cytoplasm"/>
    <property type="evidence" value="ECO:0007669"/>
    <property type="project" value="UniProtKB-SubCell"/>
</dbReference>
<feature type="binding site" evidence="5">
    <location>
        <position position="185"/>
    </location>
    <ligand>
        <name>substrate</name>
    </ligand>
</feature>
<name>A0A2U1JZQ2_9BACI</name>
<dbReference type="RefSeq" id="WP_116555023.1">
    <property type="nucleotide sequence ID" value="NZ_QCZG01000022.1"/>
</dbReference>
<evidence type="ECO:0000256" key="1">
    <source>
        <dbReference type="ARBA" id="ARBA00001494"/>
    </source>
</evidence>
<dbReference type="PANTHER" id="PTHR11444:SF1">
    <property type="entry name" value="FUMARATE HYDRATASE, MITOCHONDRIAL"/>
    <property type="match status" value="1"/>
</dbReference>
<dbReference type="FunFam" id="1.10.275.10:FF:000001">
    <property type="entry name" value="Fumarate hydratase, mitochondrial"/>
    <property type="match status" value="1"/>
</dbReference>
<dbReference type="Proteomes" id="UP000245998">
    <property type="component" value="Unassembled WGS sequence"/>
</dbReference>
<dbReference type="GO" id="GO:0006106">
    <property type="term" value="P:fumarate metabolic process"/>
    <property type="evidence" value="ECO:0007669"/>
    <property type="project" value="InterPro"/>
</dbReference>
<dbReference type="SUPFAM" id="SSF48557">
    <property type="entry name" value="L-aspartase-like"/>
    <property type="match status" value="1"/>
</dbReference>
<sequence>MDYRVERDTLGEMKIPADKLWAAQTQRSKENFPIGIEKMPKEVIRAFAYLKRSAAIANMKLGKLEKEKAEAIVQAADEVLEGKLDEHFPLVVWQTGSGTQSNMNVNEVLATRSTQILKEQGIDLKIHPNDDVNKSQSSNDTFPTALHVAGVIAVEDQVLPAIRTLMKTLKQKSEAFQDIIKIGRTHLQDATPLTLGQEISGWYRMLERCEQMLQAGVHYMKDLAIGGTAVGTGLNAHPKFGEMVAEEISKATNKNFSSAPNKFQALTSYDEVVYTHGALKALAADMMKIANDVRWLASGPRCGIGEISIPANEPGSSIMPGKVNPTQSESVTMVAVQVMGNDATIGFAASQGNFELNVFKPVIAYNFLQSARLLADAIVSFNDRCAVGIEPNRDKINAYLNESLMLVTALNPHIGYENAAKIAKLAHKEGSTLKEAAVKTGLLTEEQFDEYVRPENMISPKE</sequence>
<evidence type="ECO:0000313" key="8">
    <source>
        <dbReference type="EMBL" id="PWA10424.1"/>
    </source>
</evidence>
<dbReference type="OrthoDB" id="9802809at2"/>
<comment type="pathway">
    <text evidence="5">Carbohydrate metabolism; tricarboxylic acid cycle; (S)-malate from fumarate: step 1/1.</text>
</comment>
<comment type="miscellaneous">
    <text evidence="5">There are 2 substrate-binding sites: the catalytic A site, and the non-catalytic B site that may play a role in the transfer of substrate or product between the active site and the solvent. Alternatively, the B site may bind allosteric effectors.</text>
</comment>
<feature type="site" description="Important for catalytic activity" evidence="5">
    <location>
        <position position="329"/>
    </location>
</feature>
<evidence type="ECO:0000256" key="4">
    <source>
        <dbReference type="ARBA" id="ARBA00023239"/>
    </source>
</evidence>
<comment type="catalytic activity">
    <reaction evidence="1">
        <text>L-aspartate = fumarate + NH4(+)</text>
        <dbReference type="Rhea" id="RHEA:16601"/>
        <dbReference type="ChEBI" id="CHEBI:28938"/>
        <dbReference type="ChEBI" id="CHEBI:29806"/>
        <dbReference type="ChEBI" id="CHEBI:29991"/>
        <dbReference type="EC" id="4.3.1.1"/>
    </reaction>
</comment>
<dbReference type="InterPro" id="IPR008948">
    <property type="entry name" value="L-Aspartase-like"/>
</dbReference>
<dbReference type="FunFam" id="1.10.40.30:FF:000002">
    <property type="entry name" value="Fumarate hydratase class II"/>
    <property type="match status" value="1"/>
</dbReference>
<evidence type="ECO:0000256" key="3">
    <source>
        <dbReference type="ARBA" id="ARBA00022532"/>
    </source>
</evidence>
<gene>
    <name evidence="5 8" type="primary">fumC</name>
    <name evidence="8" type="ORF">DCC39_11385</name>
</gene>
<dbReference type="GO" id="GO:0006099">
    <property type="term" value="P:tricarboxylic acid cycle"/>
    <property type="evidence" value="ECO:0007669"/>
    <property type="project" value="UniProtKB-UniRule"/>
</dbReference>
<dbReference type="CDD" id="cd01362">
    <property type="entry name" value="Fumarase_classII"/>
    <property type="match status" value="1"/>
</dbReference>
<proteinExistence type="inferred from homology"/>
<organism evidence="8 9">
    <name type="scientific">Pueribacillus theae</name>
    <dbReference type="NCBI Taxonomy" id="2171751"/>
    <lineage>
        <taxon>Bacteria</taxon>
        <taxon>Bacillati</taxon>
        <taxon>Bacillota</taxon>
        <taxon>Bacilli</taxon>
        <taxon>Bacillales</taxon>
        <taxon>Bacillaceae</taxon>
        <taxon>Pueribacillus</taxon>
    </lineage>
</organism>
<comment type="function">
    <text evidence="5">Involved in the TCA cycle. Catalyzes the stereospecific interconversion of fumarate to L-malate.</text>
</comment>
<evidence type="ECO:0000259" key="6">
    <source>
        <dbReference type="Pfam" id="PF00206"/>
    </source>
</evidence>
<dbReference type="GO" id="GO:0008797">
    <property type="term" value="F:aspartate ammonia-lyase activity"/>
    <property type="evidence" value="ECO:0007669"/>
    <property type="project" value="UniProtKB-EC"/>
</dbReference>
<dbReference type="PANTHER" id="PTHR11444">
    <property type="entry name" value="ASPARTATEAMMONIA/ARGININOSUCCINATE/ADENYLOSUCCINATE LYASE"/>
    <property type="match status" value="1"/>
</dbReference>
<dbReference type="Pfam" id="PF00206">
    <property type="entry name" value="Lyase_1"/>
    <property type="match status" value="1"/>
</dbReference>
<evidence type="ECO:0000259" key="7">
    <source>
        <dbReference type="Pfam" id="PF10415"/>
    </source>
</evidence>
<accession>A0A2U1JZQ2</accession>
<dbReference type="InterPro" id="IPR018951">
    <property type="entry name" value="Fumarase_C_C"/>
</dbReference>
<dbReference type="InterPro" id="IPR022761">
    <property type="entry name" value="Fumarate_lyase_N"/>
</dbReference>
<feature type="binding site" evidence="5">
    <location>
        <begin position="137"/>
        <end position="139"/>
    </location>
    <ligand>
        <name>substrate</name>
    </ligand>
</feature>
<reference evidence="8 9" key="1">
    <citation type="submission" date="2018-04" db="EMBL/GenBank/DDBJ databases">
        <title>Camelliibacillus theae gen. nov., sp. nov., isolated from Pu'er tea.</title>
        <authorList>
            <person name="Niu L."/>
        </authorList>
    </citation>
    <scope>NUCLEOTIDE SEQUENCE [LARGE SCALE GENOMIC DNA]</scope>
    <source>
        <strain evidence="8 9">T8</strain>
    </source>
</reference>
<dbReference type="InterPro" id="IPR000362">
    <property type="entry name" value="Fumarate_lyase_fam"/>
</dbReference>
<keyword evidence="9" id="KW-1185">Reference proteome</keyword>
<comment type="subunit">
    <text evidence="5">Homotetramer.</text>
</comment>
<evidence type="ECO:0000313" key="9">
    <source>
        <dbReference type="Proteomes" id="UP000245998"/>
    </source>
</evidence>
<dbReference type="UniPathway" id="UPA00223">
    <property type="reaction ID" value="UER01007"/>
</dbReference>
<dbReference type="NCBIfam" id="NF008909">
    <property type="entry name" value="PRK12273.1"/>
    <property type="match status" value="1"/>
</dbReference>
<dbReference type="PRINTS" id="PR00145">
    <property type="entry name" value="ARGSUCLYASE"/>
</dbReference>
<dbReference type="EC" id="4.2.1.2" evidence="5"/>
<keyword evidence="5" id="KW-0963">Cytoplasm</keyword>
<keyword evidence="4 5" id="KW-0456">Lyase</keyword>
<feature type="binding site" description="in site B" evidence="5">
    <location>
        <begin position="127"/>
        <end position="130"/>
    </location>
    <ligand>
        <name>substrate</name>
    </ligand>
</feature>
<feature type="domain" description="Fumarate lyase N-terminal" evidence="6">
    <location>
        <begin position="11"/>
        <end position="340"/>
    </location>
</feature>
<feature type="binding site" evidence="5">
    <location>
        <begin position="322"/>
        <end position="324"/>
    </location>
    <ligand>
        <name>substrate</name>
    </ligand>
</feature>
<feature type="active site" evidence="5">
    <location>
        <position position="316"/>
    </location>
</feature>
<dbReference type="GO" id="GO:0004333">
    <property type="term" value="F:fumarate hydratase activity"/>
    <property type="evidence" value="ECO:0007669"/>
    <property type="project" value="UniProtKB-UniRule"/>
</dbReference>
<comment type="subcellular location">
    <subcellularLocation>
        <location evidence="5">Cytoplasm</location>
    </subcellularLocation>
</comment>
<dbReference type="FunFam" id="1.20.200.10:FF:000001">
    <property type="entry name" value="Fumarate hydratase, mitochondrial"/>
    <property type="match status" value="1"/>
</dbReference>
<dbReference type="Gene3D" id="1.20.200.10">
    <property type="entry name" value="Fumarase/aspartase (Central domain)"/>
    <property type="match status" value="1"/>
</dbReference>
<dbReference type="PROSITE" id="PS00163">
    <property type="entry name" value="FUMARATE_LYASES"/>
    <property type="match status" value="1"/>
</dbReference>
<dbReference type="InterPro" id="IPR005677">
    <property type="entry name" value="Fum_hydII"/>
</dbReference>
<dbReference type="InterPro" id="IPR024083">
    <property type="entry name" value="Fumarase/histidase_N"/>
</dbReference>